<dbReference type="Pfam" id="PF09685">
    <property type="entry name" value="MamF_MmsF"/>
    <property type="match status" value="1"/>
</dbReference>
<organism evidence="6 7">
    <name type="scientific">Cytobacillus spartinae</name>
    <dbReference type="NCBI Taxonomy" id="3299023"/>
    <lineage>
        <taxon>Bacteria</taxon>
        <taxon>Bacillati</taxon>
        <taxon>Bacillota</taxon>
        <taxon>Bacilli</taxon>
        <taxon>Bacillales</taxon>
        <taxon>Bacillaceae</taxon>
        <taxon>Cytobacillus</taxon>
    </lineage>
</organism>
<dbReference type="InterPro" id="IPR019109">
    <property type="entry name" value="MamF_MmsF"/>
</dbReference>
<dbReference type="Proteomes" id="UP001601059">
    <property type="component" value="Unassembled WGS sequence"/>
</dbReference>
<sequence>METRKVLAAISYFSVLFAGIIVPLIIMLVAEDQEVRDHSKKALLSHLIPLIPVPIILISAFVHFDSNQNTFPIFFFFGVGATVILSLIVLIWNIVKGIKVLSER</sequence>
<evidence type="ECO:0000313" key="7">
    <source>
        <dbReference type="Proteomes" id="UP001601059"/>
    </source>
</evidence>
<evidence type="ECO:0000313" key="6">
    <source>
        <dbReference type="EMBL" id="MFE8701601.1"/>
    </source>
</evidence>
<accession>A0ABW6KBI1</accession>
<protein>
    <submittedName>
        <fullName evidence="6">DUF4870 domain-containing protein</fullName>
    </submittedName>
</protein>
<keyword evidence="2 5" id="KW-0812">Transmembrane</keyword>
<feature type="transmembrane region" description="Helical" evidence="5">
    <location>
        <begin position="42"/>
        <end position="64"/>
    </location>
</feature>
<feature type="transmembrane region" description="Helical" evidence="5">
    <location>
        <begin position="70"/>
        <end position="95"/>
    </location>
</feature>
<name>A0ABW6KBI1_9BACI</name>
<comment type="caution">
    <text evidence="6">The sequence shown here is derived from an EMBL/GenBank/DDBJ whole genome shotgun (WGS) entry which is preliminary data.</text>
</comment>
<evidence type="ECO:0000256" key="5">
    <source>
        <dbReference type="SAM" id="Phobius"/>
    </source>
</evidence>
<evidence type="ECO:0000256" key="2">
    <source>
        <dbReference type="ARBA" id="ARBA00022692"/>
    </source>
</evidence>
<keyword evidence="4 5" id="KW-0472">Membrane</keyword>
<proteinExistence type="predicted"/>
<comment type="subcellular location">
    <subcellularLocation>
        <location evidence="1">Membrane</location>
        <topology evidence="1">Multi-pass membrane protein</topology>
    </subcellularLocation>
</comment>
<dbReference type="EMBL" id="JBIACK010000006">
    <property type="protein sequence ID" value="MFE8701601.1"/>
    <property type="molecule type" value="Genomic_DNA"/>
</dbReference>
<evidence type="ECO:0000256" key="1">
    <source>
        <dbReference type="ARBA" id="ARBA00004141"/>
    </source>
</evidence>
<keyword evidence="7" id="KW-1185">Reference proteome</keyword>
<keyword evidence="3 5" id="KW-1133">Transmembrane helix</keyword>
<gene>
    <name evidence="6" type="ORF">ACFYKX_13435</name>
</gene>
<reference evidence="6 7" key="1">
    <citation type="submission" date="2024-08" db="EMBL/GenBank/DDBJ databases">
        <title>Two novel Cytobacillus novel species.</title>
        <authorList>
            <person name="Liu G."/>
        </authorList>
    </citation>
    <scope>NUCLEOTIDE SEQUENCE [LARGE SCALE GENOMIC DNA]</scope>
    <source>
        <strain evidence="6 7">FJAT-54145</strain>
    </source>
</reference>
<evidence type="ECO:0000256" key="3">
    <source>
        <dbReference type="ARBA" id="ARBA00022989"/>
    </source>
</evidence>
<dbReference type="RefSeq" id="WP_389361571.1">
    <property type="nucleotide sequence ID" value="NZ_JBIACK010000006.1"/>
</dbReference>
<feature type="transmembrane region" description="Helical" evidence="5">
    <location>
        <begin position="6"/>
        <end position="30"/>
    </location>
</feature>
<evidence type="ECO:0000256" key="4">
    <source>
        <dbReference type="ARBA" id="ARBA00023136"/>
    </source>
</evidence>